<dbReference type="InterPro" id="IPR021781">
    <property type="entry name" value="RctB_central_dom"/>
</dbReference>
<protein>
    <submittedName>
        <fullName evidence="3">Translation elongation factor</fullName>
    </submittedName>
</protein>
<reference evidence="3 4" key="1">
    <citation type="submission" date="2018-01" db="EMBL/GenBank/DDBJ databases">
        <title>Whole genome sequencing of Histamine producing bacteria.</title>
        <authorList>
            <person name="Butler K."/>
        </authorList>
    </citation>
    <scope>NUCLEOTIDE SEQUENCE [LARGE SCALE GENOMIC DNA]</scope>
    <source>
        <strain evidence="3 4">JCM 12947</strain>
    </source>
</reference>
<evidence type="ECO:0000313" key="4">
    <source>
        <dbReference type="Proteomes" id="UP000240987"/>
    </source>
</evidence>
<dbReference type="Proteomes" id="UP000240987">
    <property type="component" value="Unassembled WGS sequence"/>
</dbReference>
<dbReference type="RefSeq" id="WP_107242627.1">
    <property type="nucleotide sequence ID" value="NZ_PYMJ01000008.1"/>
</dbReference>
<feature type="domain" description="RctB helix turn helix" evidence="2">
    <location>
        <begin position="21"/>
        <end position="126"/>
    </location>
</feature>
<dbReference type="EMBL" id="PYMJ01000008">
    <property type="protein sequence ID" value="PSU48878.1"/>
    <property type="molecule type" value="Genomic_DNA"/>
</dbReference>
<dbReference type="OrthoDB" id="5917992at2"/>
<feature type="domain" description="Replication initiator protein RctB central region" evidence="1">
    <location>
        <begin position="163"/>
        <end position="491"/>
    </location>
</feature>
<dbReference type="Pfam" id="PF18622">
    <property type="entry name" value="HTH_55"/>
    <property type="match status" value="1"/>
</dbReference>
<sequence>MKPAPNNNKKVIEKILILDPRSHKDGHLFSIPSALVDWLPQYQHFKGVTKSIIELLNLISLRGLSTKDGLVSTTELVEATEGQLTRAAIQQRLRAAVNVGLFNQEPVRFEQGLAGKTMLHHFINPALLISQLGTGSLLSEQSKEKDKQKRSKALAQNHVNRRLLSEYGLGTPPSMPDEADQIVVSPTSWAGIIDQALAPPRTKKSYQKSMVAISGTKAIIETRSSKSIMTVDDLMTLFALFTLTVQYHDHHLSDYEIQSRTLGNKTPVYITDILALRGKKDSGPARDSIRESIDRIEFTDFQLHELTGRWLSDNMPEGFKSDRFRFIARTITASEEAPQEGDDGEIRIKPNLYILVWEPSFFDELLTRDYFFLFPPEILRQHTLVFQLYTFFRSRMSRRANDSMMLSELNQKLARNIEWRRFSSDLIRELRKLAEGTVTADVFAVNLFGYHLTIKPEDITKRYCDYQIDIKCDAAEVIRYSRAKTTNEGKRNMAPTMPNPLRNEIMPKKQLDQLSEIIDGEFEPIQRKEGRPKGRLGRRVKLRKHLVEINADELTIVLSKYTSSEALQRSITALSAMTGHSATTVTEECQAFLQKLEWLYVGTEVVSYETLSKTVELYNNQEGERHLSIERLISGLAVRRKVCKLVHEGHVNEQVLAALDDVARGVYS</sequence>
<accession>A0A2T3JIS9</accession>
<keyword evidence="3" id="KW-0251">Elongation factor</keyword>
<keyword evidence="4" id="KW-1185">Reference proteome</keyword>
<proteinExistence type="predicted"/>
<dbReference type="InterPro" id="IPR040567">
    <property type="entry name" value="RctB_HTH"/>
</dbReference>
<name>A0A2T3JIS9_9GAMM</name>
<dbReference type="AlphaFoldDB" id="A0A2T3JIS9"/>
<comment type="caution">
    <text evidence="3">The sequence shown here is derived from an EMBL/GenBank/DDBJ whole genome shotgun (WGS) entry which is preliminary data.</text>
</comment>
<evidence type="ECO:0000313" key="3">
    <source>
        <dbReference type="EMBL" id="PSU48878.1"/>
    </source>
</evidence>
<dbReference type="GO" id="GO:0003746">
    <property type="term" value="F:translation elongation factor activity"/>
    <property type="evidence" value="ECO:0007669"/>
    <property type="project" value="UniProtKB-KW"/>
</dbReference>
<organism evidence="3 4">
    <name type="scientific">Photobacterium frigidiphilum</name>
    <dbReference type="NCBI Taxonomy" id="264736"/>
    <lineage>
        <taxon>Bacteria</taxon>
        <taxon>Pseudomonadati</taxon>
        <taxon>Pseudomonadota</taxon>
        <taxon>Gammaproteobacteria</taxon>
        <taxon>Vibrionales</taxon>
        <taxon>Vibrionaceae</taxon>
        <taxon>Photobacterium</taxon>
    </lineage>
</organism>
<gene>
    <name evidence="3" type="ORF">C9J12_10270</name>
</gene>
<keyword evidence="3" id="KW-0648">Protein biosynthesis</keyword>
<evidence type="ECO:0000259" key="1">
    <source>
        <dbReference type="Pfam" id="PF11826"/>
    </source>
</evidence>
<evidence type="ECO:0000259" key="2">
    <source>
        <dbReference type="Pfam" id="PF18622"/>
    </source>
</evidence>
<dbReference type="Pfam" id="PF11826">
    <property type="entry name" value="RctB_central"/>
    <property type="match status" value="1"/>
</dbReference>